<sequence length="155" mass="17383">MTKSVLDGHAAANPGPYLNDRQRLAALAVQLRDNRAGQYEAMIAKGQISENDAFRDSLARQSIATDWTAIINQTARPSEPWARNAECCWCLHEVLRSQEDRLAPMHETHDGYFEAVALRDTIAALLQHYRTKWVWILLGEAERRAAAPQAMRGAA</sequence>
<organism evidence="1 2">
    <name type="scientific">Sphingomonas oryzagri</name>
    <dbReference type="NCBI Taxonomy" id="3042314"/>
    <lineage>
        <taxon>Bacteria</taxon>
        <taxon>Pseudomonadati</taxon>
        <taxon>Pseudomonadota</taxon>
        <taxon>Alphaproteobacteria</taxon>
        <taxon>Sphingomonadales</taxon>
        <taxon>Sphingomonadaceae</taxon>
        <taxon>Sphingomonas</taxon>
    </lineage>
</organism>
<evidence type="ECO:0000313" key="1">
    <source>
        <dbReference type="EMBL" id="MDH7640552.1"/>
    </source>
</evidence>
<comment type="caution">
    <text evidence="1">The sequence shown here is derived from an EMBL/GenBank/DDBJ whole genome shotgun (WGS) entry which is preliminary data.</text>
</comment>
<reference evidence="1" key="1">
    <citation type="submission" date="2023-04" db="EMBL/GenBank/DDBJ databases">
        <title>Sphingomonas sp. MAHUQ-71 isolated from rice field.</title>
        <authorList>
            <person name="Huq M.A."/>
        </authorList>
    </citation>
    <scope>NUCLEOTIDE SEQUENCE</scope>
    <source>
        <strain evidence="1">MAHUQ-71</strain>
    </source>
</reference>
<accession>A0ABT6N620</accession>
<gene>
    <name evidence="1" type="ORF">QGN17_17595</name>
</gene>
<dbReference type="Proteomes" id="UP001160625">
    <property type="component" value="Unassembled WGS sequence"/>
</dbReference>
<keyword evidence="2" id="KW-1185">Reference proteome</keyword>
<name>A0ABT6N620_9SPHN</name>
<proteinExistence type="predicted"/>
<protein>
    <submittedName>
        <fullName evidence="1">Uncharacterized protein</fullName>
    </submittedName>
</protein>
<dbReference type="EMBL" id="JARYGZ010000003">
    <property type="protein sequence ID" value="MDH7640552.1"/>
    <property type="molecule type" value="Genomic_DNA"/>
</dbReference>
<dbReference type="RefSeq" id="WP_281045911.1">
    <property type="nucleotide sequence ID" value="NZ_JARYGZ010000003.1"/>
</dbReference>
<evidence type="ECO:0000313" key="2">
    <source>
        <dbReference type="Proteomes" id="UP001160625"/>
    </source>
</evidence>